<keyword evidence="3" id="KW-1185">Reference proteome</keyword>
<sequence length="144" mass="15444">MDSEIQYLSVRQPAGRHLPAQRCSVGGDAALVYCIKKRSIAAWNDFSQANSITTSIHHNHITNSINIIKMKNRHRLKKENPSPSVSRSVKSVTKNAASASTGSRTARQTQAQSAESVAEVLDLATRLIVSAGGCEPLSCGQADS</sequence>
<name>A0A1X7RWN8_ZYMT9</name>
<evidence type="ECO:0000256" key="1">
    <source>
        <dbReference type="SAM" id="MobiDB-lite"/>
    </source>
</evidence>
<reference evidence="2 3" key="1">
    <citation type="submission" date="2016-06" db="EMBL/GenBank/DDBJ databases">
        <authorList>
            <person name="Kjaerup R.B."/>
            <person name="Dalgaard T.S."/>
            <person name="Juul-Madsen H.R."/>
        </authorList>
    </citation>
    <scope>NUCLEOTIDE SEQUENCE [LARGE SCALE GENOMIC DNA]</scope>
</reference>
<evidence type="ECO:0000313" key="3">
    <source>
        <dbReference type="Proteomes" id="UP000215127"/>
    </source>
</evidence>
<gene>
    <name evidence="2" type="ORF">ZT3D7_G7006</name>
</gene>
<feature type="compositionally biased region" description="Low complexity" evidence="1">
    <location>
        <begin position="81"/>
        <end position="107"/>
    </location>
</feature>
<dbReference type="AlphaFoldDB" id="A0A1X7RWN8"/>
<dbReference type="Proteomes" id="UP000215127">
    <property type="component" value="Chromosome 6"/>
</dbReference>
<accession>A0A1X7RWN8</accession>
<organism evidence="2 3">
    <name type="scientific">Zymoseptoria tritici (strain ST99CH_3D7)</name>
    <dbReference type="NCBI Taxonomy" id="1276538"/>
    <lineage>
        <taxon>Eukaryota</taxon>
        <taxon>Fungi</taxon>
        <taxon>Dikarya</taxon>
        <taxon>Ascomycota</taxon>
        <taxon>Pezizomycotina</taxon>
        <taxon>Dothideomycetes</taxon>
        <taxon>Dothideomycetidae</taxon>
        <taxon>Mycosphaerellales</taxon>
        <taxon>Mycosphaerellaceae</taxon>
        <taxon>Zymoseptoria</taxon>
    </lineage>
</organism>
<dbReference type="EMBL" id="LT853697">
    <property type="protein sequence ID" value="SMQ51853.1"/>
    <property type="molecule type" value="Genomic_DNA"/>
</dbReference>
<protein>
    <submittedName>
        <fullName evidence="2">Uncharacterized protein</fullName>
    </submittedName>
</protein>
<proteinExistence type="predicted"/>
<evidence type="ECO:0000313" key="2">
    <source>
        <dbReference type="EMBL" id="SMQ51853.1"/>
    </source>
</evidence>
<feature type="region of interest" description="Disordered" evidence="1">
    <location>
        <begin position="74"/>
        <end position="112"/>
    </location>
</feature>